<dbReference type="Proteomes" id="UP000499080">
    <property type="component" value="Unassembled WGS sequence"/>
</dbReference>
<reference evidence="1 2" key="1">
    <citation type="journal article" date="2019" name="Sci. Rep.">
        <title>Orb-weaving spider Araneus ventricosus genome elucidates the spidroin gene catalogue.</title>
        <authorList>
            <person name="Kono N."/>
            <person name="Nakamura H."/>
            <person name="Ohtoshi R."/>
            <person name="Moran D.A.P."/>
            <person name="Shinohara A."/>
            <person name="Yoshida Y."/>
            <person name="Fujiwara M."/>
            <person name="Mori M."/>
            <person name="Tomita M."/>
            <person name="Arakawa K."/>
        </authorList>
    </citation>
    <scope>NUCLEOTIDE SEQUENCE [LARGE SCALE GENOMIC DNA]</scope>
</reference>
<dbReference type="EMBL" id="BGPR01018547">
    <property type="protein sequence ID" value="GBN79451.1"/>
    <property type="molecule type" value="Genomic_DNA"/>
</dbReference>
<evidence type="ECO:0000313" key="1">
    <source>
        <dbReference type="EMBL" id="GBN79451.1"/>
    </source>
</evidence>
<keyword evidence="2" id="KW-1185">Reference proteome</keyword>
<accession>A0A4Y2RUQ2</accession>
<gene>
    <name evidence="1" type="ORF">AVEN_120769_1</name>
</gene>
<organism evidence="1 2">
    <name type="scientific">Araneus ventricosus</name>
    <name type="common">Orbweaver spider</name>
    <name type="synonym">Epeira ventricosa</name>
    <dbReference type="NCBI Taxonomy" id="182803"/>
    <lineage>
        <taxon>Eukaryota</taxon>
        <taxon>Metazoa</taxon>
        <taxon>Ecdysozoa</taxon>
        <taxon>Arthropoda</taxon>
        <taxon>Chelicerata</taxon>
        <taxon>Arachnida</taxon>
        <taxon>Araneae</taxon>
        <taxon>Araneomorphae</taxon>
        <taxon>Entelegynae</taxon>
        <taxon>Araneoidea</taxon>
        <taxon>Araneidae</taxon>
        <taxon>Araneus</taxon>
    </lineage>
</organism>
<protein>
    <submittedName>
        <fullName evidence="1">Uncharacterized protein</fullName>
    </submittedName>
</protein>
<comment type="caution">
    <text evidence="1">The sequence shown here is derived from an EMBL/GenBank/DDBJ whole genome shotgun (WGS) entry which is preliminary data.</text>
</comment>
<dbReference type="AlphaFoldDB" id="A0A4Y2RUQ2"/>
<name>A0A4Y2RUQ2_ARAVE</name>
<sequence length="121" mass="13473">MSNHLKFRSAQKVGESDLLSPLLQLFPPSIPSSTPRISDLLLSSQGCDLGKLLDLTATLERRPTLESAHELPESGSVGNPDYFSRYSIFHRFSTLAHVFFLSVFQNFQFGSDTNGLLWVLS</sequence>
<evidence type="ECO:0000313" key="2">
    <source>
        <dbReference type="Proteomes" id="UP000499080"/>
    </source>
</evidence>
<proteinExistence type="predicted"/>